<dbReference type="Proteomes" id="UP000494269">
    <property type="component" value="Unassembled WGS sequence"/>
</dbReference>
<protein>
    <recommendedName>
        <fullName evidence="5">HTH marR-type domain-containing protein</fullName>
    </recommendedName>
</protein>
<name>A0A6S7AEX4_9BURK</name>
<dbReference type="InterPro" id="IPR036388">
    <property type="entry name" value="WH-like_DNA-bd_sf"/>
</dbReference>
<keyword evidence="1" id="KW-0805">Transcription regulation</keyword>
<gene>
    <name evidence="6" type="ORF">LMG3441_04021</name>
</gene>
<evidence type="ECO:0000259" key="5">
    <source>
        <dbReference type="PROSITE" id="PS50995"/>
    </source>
</evidence>
<dbReference type="PROSITE" id="PS01117">
    <property type="entry name" value="HTH_MARR_1"/>
    <property type="match status" value="1"/>
</dbReference>
<feature type="domain" description="HTH marR-type" evidence="5">
    <location>
        <begin position="29"/>
        <end position="162"/>
    </location>
</feature>
<keyword evidence="2" id="KW-0238">DNA-binding</keyword>
<dbReference type="AlphaFoldDB" id="A0A6S7AEX4"/>
<dbReference type="SUPFAM" id="SSF46785">
    <property type="entry name" value="Winged helix' DNA-binding domain"/>
    <property type="match status" value="1"/>
</dbReference>
<dbReference type="EMBL" id="CADIJQ010000007">
    <property type="protein sequence ID" value="CAB3723416.1"/>
    <property type="molecule type" value="Genomic_DNA"/>
</dbReference>
<dbReference type="Pfam" id="PF12802">
    <property type="entry name" value="MarR_2"/>
    <property type="match status" value="1"/>
</dbReference>
<dbReference type="PANTHER" id="PTHR33164">
    <property type="entry name" value="TRANSCRIPTIONAL REGULATOR, MARR FAMILY"/>
    <property type="match status" value="1"/>
</dbReference>
<dbReference type="PANTHER" id="PTHR33164:SF57">
    <property type="entry name" value="MARR-FAMILY TRANSCRIPTIONAL REGULATOR"/>
    <property type="match status" value="1"/>
</dbReference>
<organism evidence="6 7">
    <name type="scientific">Achromobacter kerstersii</name>
    <dbReference type="NCBI Taxonomy" id="1353890"/>
    <lineage>
        <taxon>Bacteria</taxon>
        <taxon>Pseudomonadati</taxon>
        <taxon>Pseudomonadota</taxon>
        <taxon>Betaproteobacteria</taxon>
        <taxon>Burkholderiales</taxon>
        <taxon>Alcaligenaceae</taxon>
        <taxon>Achromobacter</taxon>
    </lineage>
</organism>
<accession>A0A6S7AEX4</accession>
<keyword evidence="7" id="KW-1185">Reference proteome</keyword>
<dbReference type="Gene3D" id="1.10.10.10">
    <property type="entry name" value="Winged helix-like DNA-binding domain superfamily/Winged helix DNA-binding domain"/>
    <property type="match status" value="1"/>
</dbReference>
<dbReference type="GO" id="GO:0006950">
    <property type="term" value="P:response to stress"/>
    <property type="evidence" value="ECO:0007669"/>
    <property type="project" value="TreeGrafter"/>
</dbReference>
<dbReference type="InterPro" id="IPR039422">
    <property type="entry name" value="MarR/SlyA-like"/>
</dbReference>
<dbReference type="SMART" id="SM00347">
    <property type="entry name" value="HTH_MARR"/>
    <property type="match status" value="1"/>
</dbReference>
<reference evidence="6 7" key="1">
    <citation type="submission" date="2020-04" db="EMBL/GenBank/DDBJ databases">
        <authorList>
            <person name="De Canck E."/>
        </authorList>
    </citation>
    <scope>NUCLEOTIDE SEQUENCE [LARGE SCALE GENOMIC DNA]</scope>
    <source>
        <strain evidence="6 7">LMG 3441</strain>
    </source>
</reference>
<keyword evidence="3" id="KW-0804">Transcription</keyword>
<feature type="region of interest" description="Disordered" evidence="4">
    <location>
        <begin position="1"/>
        <end position="26"/>
    </location>
</feature>
<evidence type="ECO:0000313" key="7">
    <source>
        <dbReference type="Proteomes" id="UP000494269"/>
    </source>
</evidence>
<dbReference type="InterPro" id="IPR023187">
    <property type="entry name" value="Tscrpt_reg_MarR-type_CS"/>
</dbReference>
<dbReference type="GO" id="GO:0003677">
    <property type="term" value="F:DNA binding"/>
    <property type="evidence" value="ECO:0007669"/>
    <property type="project" value="UniProtKB-KW"/>
</dbReference>
<dbReference type="PROSITE" id="PS50995">
    <property type="entry name" value="HTH_MARR_2"/>
    <property type="match status" value="1"/>
</dbReference>
<sequence length="176" mass="19193">MTTQDSTPPAVNENPRRTPPQDDPTPALERFLTYRLHVLNKITDRETNRAYLSDCGIPLGEARCLAAIGRYAPLSVNDLARAANLNKGQASRSAQALVDRGLVEKALSASDGRGVVLTPTQAGMAHYQRIIALIARRNEEIFGCLDAAEQTALGGMLDRLIEHLQDREDRAGDDDS</sequence>
<dbReference type="InterPro" id="IPR036390">
    <property type="entry name" value="WH_DNA-bd_sf"/>
</dbReference>
<proteinExistence type="predicted"/>
<evidence type="ECO:0000313" key="6">
    <source>
        <dbReference type="EMBL" id="CAB3723416.1"/>
    </source>
</evidence>
<dbReference type="GO" id="GO:0003700">
    <property type="term" value="F:DNA-binding transcription factor activity"/>
    <property type="evidence" value="ECO:0007669"/>
    <property type="project" value="InterPro"/>
</dbReference>
<evidence type="ECO:0000256" key="1">
    <source>
        <dbReference type="ARBA" id="ARBA00023015"/>
    </source>
</evidence>
<evidence type="ECO:0000256" key="3">
    <source>
        <dbReference type="ARBA" id="ARBA00023163"/>
    </source>
</evidence>
<evidence type="ECO:0000256" key="2">
    <source>
        <dbReference type="ARBA" id="ARBA00023125"/>
    </source>
</evidence>
<evidence type="ECO:0000256" key="4">
    <source>
        <dbReference type="SAM" id="MobiDB-lite"/>
    </source>
</evidence>
<dbReference type="InterPro" id="IPR000835">
    <property type="entry name" value="HTH_MarR-typ"/>
</dbReference>